<gene>
    <name evidence="2" type="ORF">H8L47_08445</name>
</gene>
<sequence>MAINLNEIGQSINAQFQGLNGLHPGLWPIAPRMASAIGVVVAVVALGWFLQWDGQMQAIEAGQAEEVKLRDEYKSKLQQAINLDALLEQRKTVQQYVATMEKQLPSQAEMAALLGDINQAGLGRGLQFDSFKPGSPAVKDYYAELPIAIKIQGSYHDLGQFVADIAKLPRIVTLNNLGITALKEGGLSLDVTAKTFRYLNKDEVQDQADKKKKEPKK</sequence>
<dbReference type="PANTHER" id="PTHR39555">
    <property type="entry name" value="FIMBRIAL ASSEMBLY PROTEIN PILO-LIKE PROTEIN-RELATED"/>
    <property type="match status" value="1"/>
</dbReference>
<dbReference type="Proteomes" id="UP000646911">
    <property type="component" value="Unassembled WGS sequence"/>
</dbReference>
<keyword evidence="3" id="KW-1185">Reference proteome</keyword>
<dbReference type="EMBL" id="JACOFX010000003">
    <property type="protein sequence ID" value="MBC3907592.1"/>
    <property type="molecule type" value="Genomic_DNA"/>
</dbReference>
<dbReference type="InterPro" id="IPR014717">
    <property type="entry name" value="Transl_elong_EF1B/ribsomal_bS6"/>
</dbReference>
<dbReference type="RefSeq" id="WP_186953152.1">
    <property type="nucleotide sequence ID" value="NZ_JACOFX010000003.1"/>
</dbReference>
<organism evidence="2 3">
    <name type="scientific">Undibacterium umbellatum</name>
    <dbReference type="NCBI Taxonomy" id="2762300"/>
    <lineage>
        <taxon>Bacteria</taxon>
        <taxon>Pseudomonadati</taxon>
        <taxon>Pseudomonadota</taxon>
        <taxon>Betaproteobacteria</taxon>
        <taxon>Burkholderiales</taxon>
        <taxon>Oxalobacteraceae</taxon>
        <taxon>Undibacterium</taxon>
    </lineage>
</organism>
<evidence type="ECO:0000313" key="2">
    <source>
        <dbReference type="EMBL" id="MBC3907592.1"/>
    </source>
</evidence>
<dbReference type="Pfam" id="PF04350">
    <property type="entry name" value="PilO"/>
    <property type="match status" value="1"/>
</dbReference>
<name>A0ABR6Z8U6_9BURK</name>
<dbReference type="PIRSF" id="PIRSF016482">
    <property type="entry name" value="PilO"/>
    <property type="match status" value="1"/>
</dbReference>
<protein>
    <submittedName>
        <fullName evidence="2">Type 4a pilus biogenesis protein PilO</fullName>
    </submittedName>
</protein>
<proteinExistence type="predicted"/>
<dbReference type="PANTHER" id="PTHR39555:SF1">
    <property type="entry name" value="TYPE IV PILUS INNER MEMBRANE COMPONENT PILO"/>
    <property type="match status" value="1"/>
</dbReference>
<reference evidence="2 3" key="1">
    <citation type="submission" date="2020-08" db="EMBL/GenBank/DDBJ databases">
        <title>Novel species isolated from subtropical streams in China.</title>
        <authorList>
            <person name="Lu H."/>
        </authorList>
    </citation>
    <scope>NUCLEOTIDE SEQUENCE [LARGE SCALE GENOMIC DNA]</scope>
    <source>
        <strain evidence="2 3">NL8W</strain>
    </source>
</reference>
<feature type="transmembrane region" description="Helical" evidence="1">
    <location>
        <begin position="29"/>
        <end position="50"/>
    </location>
</feature>
<dbReference type="Gene3D" id="3.30.70.60">
    <property type="match status" value="1"/>
</dbReference>
<comment type="caution">
    <text evidence="2">The sequence shown here is derived from an EMBL/GenBank/DDBJ whole genome shotgun (WGS) entry which is preliminary data.</text>
</comment>
<evidence type="ECO:0000256" key="1">
    <source>
        <dbReference type="SAM" id="Phobius"/>
    </source>
</evidence>
<keyword evidence="1" id="KW-0812">Transmembrane</keyword>
<dbReference type="InterPro" id="IPR007445">
    <property type="entry name" value="PilO"/>
</dbReference>
<keyword evidence="1" id="KW-0472">Membrane</keyword>
<evidence type="ECO:0000313" key="3">
    <source>
        <dbReference type="Proteomes" id="UP000646911"/>
    </source>
</evidence>
<keyword evidence="1" id="KW-1133">Transmembrane helix</keyword>
<accession>A0ABR6Z8U6</accession>